<gene>
    <name evidence="2" type="ORF">AB6A40_005381</name>
</gene>
<feature type="transmembrane region" description="Helical" evidence="1">
    <location>
        <begin position="167"/>
        <end position="187"/>
    </location>
</feature>
<dbReference type="EMBL" id="JBGFUD010003394">
    <property type="protein sequence ID" value="MFH4978672.1"/>
    <property type="molecule type" value="Genomic_DNA"/>
</dbReference>
<accession>A0ABD6EHH1</accession>
<keyword evidence="1" id="KW-0472">Membrane</keyword>
<organism evidence="2 3">
    <name type="scientific">Gnathostoma spinigerum</name>
    <dbReference type="NCBI Taxonomy" id="75299"/>
    <lineage>
        <taxon>Eukaryota</taxon>
        <taxon>Metazoa</taxon>
        <taxon>Ecdysozoa</taxon>
        <taxon>Nematoda</taxon>
        <taxon>Chromadorea</taxon>
        <taxon>Rhabditida</taxon>
        <taxon>Spirurina</taxon>
        <taxon>Gnathostomatomorpha</taxon>
        <taxon>Gnathostomatoidea</taxon>
        <taxon>Gnathostomatidae</taxon>
        <taxon>Gnathostoma</taxon>
    </lineage>
</organism>
<keyword evidence="3" id="KW-1185">Reference proteome</keyword>
<name>A0ABD6EHH1_9BILA</name>
<protein>
    <submittedName>
        <fullName evidence="2">Uncharacterized protein</fullName>
    </submittedName>
</protein>
<evidence type="ECO:0000313" key="3">
    <source>
        <dbReference type="Proteomes" id="UP001608902"/>
    </source>
</evidence>
<comment type="caution">
    <text evidence="2">The sequence shown here is derived from an EMBL/GenBank/DDBJ whole genome shotgun (WGS) entry which is preliminary data.</text>
</comment>
<evidence type="ECO:0000256" key="1">
    <source>
        <dbReference type="SAM" id="Phobius"/>
    </source>
</evidence>
<keyword evidence="1" id="KW-0812">Transmembrane</keyword>
<evidence type="ECO:0000313" key="2">
    <source>
        <dbReference type="EMBL" id="MFH4978672.1"/>
    </source>
</evidence>
<dbReference type="Proteomes" id="UP001608902">
    <property type="component" value="Unassembled WGS sequence"/>
</dbReference>
<reference evidence="2 3" key="1">
    <citation type="submission" date="2024-08" db="EMBL/GenBank/DDBJ databases">
        <title>Gnathostoma spinigerum genome.</title>
        <authorList>
            <person name="Gonzalez-Bertolin B."/>
            <person name="Monzon S."/>
            <person name="Zaballos A."/>
            <person name="Jimenez P."/>
            <person name="Dekumyoy P."/>
            <person name="Varona S."/>
            <person name="Cuesta I."/>
            <person name="Sumanam S."/>
            <person name="Adisakwattana P."/>
            <person name="Gasser R.B."/>
            <person name="Hernandez-Gonzalez A."/>
            <person name="Young N.D."/>
            <person name="Perteguer M.J."/>
        </authorList>
    </citation>
    <scope>NUCLEOTIDE SEQUENCE [LARGE SCALE GENOMIC DNA]</scope>
    <source>
        <strain evidence="2">AL3</strain>
        <tissue evidence="2">Liver</tissue>
    </source>
</reference>
<proteinExistence type="predicted"/>
<dbReference type="AlphaFoldDB" id="A0ABD6EHH1"/>
<keyword evidence="1" id="KW-1133">Transmembrane helix</keyword>
<sequence length="190" mass="21549">MCNYNFITVAPIILPNVTQNCTYTYRNLDDQEVVFRECEDPWCFALFTEPSKISRKQAILRGCQSRALMRLQNEQIKKDSSDLRGIKFDGMHFLLDQPRCHQIVEGRKSAGGDQSGCIAIMNENGTRKAQLCCCRGDDNCNENFEWNDTLYDVFTTEASELDSASHLASFGFTAIVVAVLTFMLHSLSKH</sequence>